<evidence type="ECO:0000259" key="5">
    <source>
        <dbReference type="PROSITE" id="PS50039"/>
    </source>
</evidence>
<sequence length="487" mass="54096">MYPYPANSATANNNMIAPMYGNQGYDFYRAGASPYSSVHFPVYPSHGQYPSRQDRLYPPIPRSQHVPHQRHEMVKPPYSYIALIAMAIQSAPEKKITLSGIYQFIMDRFPYYRENKQGWQNSIRHNLSLNECFVKVPRDDKKPGKGSFWSLDPDSLNMFENGSYLRRRKRFRKKDKTLSESSNGSENQDKKEHGTSADTKTTSSEKPATTSAPQESSKERETLSSNTQTARSESLDSSKSESKIPSSKSSPTSCKRECMVSAEESSNSPGEINENTSASTPPSFPTVPPCTIYENAYTINYPSYPQNGQQGGGNYSGPPYAICHSPSYSSTNTPNSRAYLHRYDPQMGSEHPPMTPGRYSPHLSHYNQQATQSPHVDEVAVHRQPHAQYTAEYEPTVARPGPWYSSPSYSGGEPPVTSAPHGNCFPNVREMFESQRLITPGSSSGQAVPAMQANQGQLSSNIHCFLSTRPSQGLCDMSPAGLPVLRE</sequence>
<dbReference type="EMBL" id="CALNXI010000498">
    <property type="protein sequence ID" value="CAH3028227.1"/>
    <property type="molecule type" value="Genomic_DNA"/>
</dbReference>
<accession>A0ABN8MI56</accession>
<feature type="DNA-binding region" description="Fork-head" evidence="3">
    <location>
        <begin position="75"/>
        <end position="169"/>
    </location>
</feature>
<comment type="subcellular location">
    <subcellularLocation>
        <location evidence="3">Nucleus</location>
    </subcellularLocation>
</comment>
<feature type="compositionally biased region" description="Polar residues" evidence="4">
    <location>
        <begin position="196"/>
        <end position="215"/>
    </location>
</feature>
<comment type="caution">
    <text evidence="6">The sequence shown here is derived from an EMBL/GenBank/DDBJ whole genome shotgun (WGS) entry which is preliminary data.</text>
</comment>
<evidence type="ECO:0000313" key="7">
    <source>
        <dbReference type="Proteomes" id="UP001159427"/>
    </source>
</evidence>
<dbReference type="PANTHER" id="PTHR11829:SF388">
    <property type="entry name" value="FORK HEAD DOMAIN-CONTAINING PROTEIN L1-RELATED"/>
    <property type="match status" value="1"/>
</dbReference>
<evidence type="ECO:0000256" key="4">
    <source>
        <dbReference type="SAM" id="MobiDB-lite"/>
    </source>
</evidence>
<gene>
    <name evidence="6" type="ORF">PEVE_00033436</name>
</gene>
<dbReference type="SUPFAM" id="SSF46785">
    <property type="entry name" value="Winged helix' DNA-binding domain"/>
    <property type="match status" value="1"/>
</dbReference>
<evidence type="ECO:0000256" key="3">
    <source>
        <dbReference type="PROSITE-ProRule" id="PRU00089"/>
    </source>
</evidence>
<feature type="compositionally biased region" description="Polar residues" evidence="4">
    <location>
        <begin position="263"/>
        <end position="281"/>
    </location>
</feature>
<dbReference type="PROSITE" id="PS00658">
    <property type="entry name" value="FORK_HEAD_2"/>
    <property type="match status" value="1"/>
</dbReference>
<proteinExistence type="predicted"/>
<evidence type="ECO:0000256" key="1">
    <source>
        <dbReference type="ARBA" id="ARBA00023125"/>
    </source>
</evidence>
<dbReference type="InterPro" id="IPR036390">
    <property type="entry name" value="WH_DNA-bd_sf"/>
</dbReference>
<dbReference type="InterPro" id="IPR001766">
    <property type="entry name" value="Fork_head_dom"/>
</dbReference>
<evidence type="ECO:0000313" key="6">
    <source>
        <dbReference type="EMBL" id="CAH3028227.1"/>
    </source>
</evidence>
<dbReference type="InterPro" id="IPR050211">
    <property type="entry name" value="FOX_domain-containing"/>
</dbReference>
<dbReference type="PROSITE" id="PS50039">
    <property type="entry name" value="FORK_HEAD_3"/>
    <property type="match status" value="1"/>
</dbReference>
<dbReference type="PRINTS" id="PR00053">
    <property type="entry name" value="FORKHEAD"/>
</dbReference>
<dbReference type="Gene3D" id="1.10.10.10">
    <property type="entry name" value="Winged helix-like DNA-binding domain superfamily/Winged helix DNA-binding domain"/>
    <property type="match status" value="1"/>
</dbReference>
<dbReference type="InterPro" id="IPR018122">
    <property type="entry name" value="TF_fork_head_CS_1"/>
</dbReference>
<dbReference type="InterPro" id="IPR030456">
    <property type="entry name" value="TF_fork_head_CS_2"/>
</dbReference>
<keyword evidence="2 3" id="KW-0539">Nucleus</keyword>
<dbReference type="Pfam" id="PF00250">
    <property type="entry name" value="Forkhead"/>
    <property type="match status" value="1"/>
</dbReference>
<feature type="region of interest" description="Disordered" evidence="4">
    <location>
        <begin position="170"/>
        <end position="286"/>
    </location>
</feature>
<keyword evidence="7" id="KW-1185">Reference proteome</keyword>
<organism evidence="6 7">
    <name type="scientific">Porites evermanni</name>
    <dbReference type="NCBI Taxonomy" id="104178"/>
    <lineage>
        <taxon>Eukaryota</taxon>
        <taxon>Metazoa</taxon>
        <taxon>Cnidaria</taxon>
        <taxon>Anthozoa</taxon>
        <taxon>Hexacorallia</taxon>
        <taxon>Scleractinia</taxon>
        <taxon>Fungiina</taxon>
        <taxon>Poritidae</taxon>
        <taxon>Porites</taxon>
    </lineage>
</organism>
<evidence type="ECO:0000256" key="2">
    <source>
        <dbReference type="ARBA" id="ARBA00023242"/>
    </source>
</evidence>
<reference evidence="6 7" key="1">
    <citation type="submission" date="2022-05" db="EMBL/GenBank/DDBJ databases">
        <authorList>
            <consortium name="Genoscope - CEA"/>
            <person name="William W."/>
        </authorList>
    </citation>
    <scope>NUCLEOTIDE SEQUENCE [LARGE SCALE GENOMIC DNA]</scope>
</reference>
<feature type="compositionally biased region" description="Low complexity" evidence="4">
    <location>
        <begin position="243"/>
        <end position="253"/>
    </location>
</feature>
<keyword evidence="1 3" id="KW-0238">DNA-binding</keyword>
<feature type="compositionally biased region" description="Basic and acidic residues" evidence="4">
    <location>
        <begin position="233"/>
        <end position="242"/>
    </location>
</feature>
<dbReference type="Proteomes" id="UP001159427">
    <property type="component" value="Unassembled WGS sequence"/>
</dbReference>
<dbReference type="PANTHER" id="PTHR11829">
    <property type="entry name" value="FORKHEAD BOX PROTEIN"/>
    <property type="match status" value="1"/>
</dbReference>
<dbReference type="SMART" id="SM00339">
    <property type="entry name" value="FH"/>
    <property type="match status" value="1"/>
</dbReference>
<name>A0ABN8MI56_9CNID</name>
<dbReference type="PROSITE" id="PS00657">
    <property type="entry name" value="FORK_HEAD_1"/>
    <property type="match status" value="1"/>
</dbReference>
<feature type="domain" description="Fork-head" evidence="5">
    <location>
        <begin position="75"/>
        <end position="169"/>
    </location>
</feature>
<protein>
    <recommendedName>
        <fullName evidence="5">Fork-head domain-containing protein</fullName>
    </recommendedName>
</protein>
<dbReference type="InterPro" id="IPR036388">
    <property type="entry name" value="WH-like_DNA-bd_sf"/>
</dbReference>